<evidence type="ECO:0000313" key="2">
    <source>
        <dbReference type="Proteomes" id="UP001500962"/>
    </source>
</evidence>
<dbReference type="RefSeq" id="WP_280518315.1">
    <property type="nucleotide sequence ID" value="NZ_BAAADN010000086.1"/>
</dbReference>
<protein>
    <submittedName>
        <fullName evidence="1">Uncharacterized protein</fullName>
    </submittedName>
</protein>
<proteinExistence type="predicted"/>
<organism evidence="1 2">
    <name type="scientific">Halococcus dombrowskii</name>
    <dbReference type="NCBI Taxonomy" id="179637"/>
    <lineage>
        <taxon>Archaea</taxon>
        <taxon>Methanobacteriati</taxon>
        <taxon>Methanobacteriota</taxon>
        <taxon>Stenosarchaea group</taxon>
        <taxon>Halobacteria</taxon>
        <taxon>Halobacteriales</taxon>
        <taxon>Halococcaceae</taxon>
        <taxon>Halococcus</taxon>
    </lineage>
</organism>
<dbReference type="GeneID" id="80396581"/>
<reference evidence="1" key="2">
    <citation type="submission" date="2023-12" db="EMBL/GenBank/DDBJ databases">
        <authorList>
            <person name="Sun Q."/>
            <person name="Inoue M."/>
        </authorList>
    </citation>
    <scope>NUCLEOTIDE SEQUENCE</scope>
    <source>
        <strain evidence="1">JCM 12289</strain>
    </source>
</reference>
<dbReference type="AlphaFoldDB" id="A0AAV3SKB1"/>
<comment type="caution">
    <text evidence="1">The sequence shown here is derived from an EMBL/GenBank/DDBJ whole genome shotgun (WGS) entry which is preliminary data.</text>
</comment>
<gene>
    <name evidence="1" type="ORF">GCM10008985_35060</name>
</gene>
<dbReference type="EMBL" id="BAAADN010000086">
    <property type="protein sequence ID" value="GAA0475746.1"/>
    <property type="molecule type" value="Genomic_DNA"/>
</dbReference>
<name>A0AAV3SKB1_HALDO</name>
<evidence type="ECO:0000313" key="1">
    <source>
        <dbReference type="EMBL" id="GAA0475746.1"/>
    </source>
</evidence>
<dbReference type="Proteomes" id="UP001500962">
    <property type="component" value="Unassembled WGS sequence"/>
</dbReference>
<accession>A0AAV3SKB1</accession>
<sequence length="43" mass="4923">MDKLTATISFDRFSDMPEFYGSGAAGYRLEMVKQRQYLTKLVG</sequence>
<reference evidence="1" key="1">
    <citation type="journal article" date="2014" name="Int. J. Syst. Evol. Microbiol.">
        <title>Complete genome sequence of Corynebacterium casei LMG S-19264T (=DSM 44701T), isolated from a smear-ripened cheese.</title>
        <authorList>
            <consortium name="US DOE Joint Genome Institute (JGI-PGF)"/>
            <person name="Walter F."/>
            <person name="Albersmeier A."/>
            <person name="Kalinowski J."/>
            <person name="Ruckert C."/>
        </authorList>
    </citation>
    <scope>NUCLEOTIDE SEQUENCE</scope>
    <source>
        <strain evidence="1">JCM 12289</strain>
    </source>
</reference>